<dbReference type="OrthoDB" id="9810101at2"/>
<proteinExistence type="predicted"/>
<dbReference type="PROSITE" id="PS01229">
    <property type="entry name" value="COF_2"/>
    <property type="match status" value="1"/>
</dbReference>
<dbReference type="InterPro" id="IPR036412">
    <property type="entry name" value="HAD-like_sf"/>
</dbReference>
<dbReference type="Gene3D" id="3.40.50.1000">
    <property type="entry name" value="HAD superfamily/HAD-like"/>
    <property type="match status" value="1"/>
</dbReference>
<organism evidence="1 2">
    <name type="scientific">Calidithermus roseus</name>
    <dbReference type="NCBI Taxonomy" id="1644118"/>
    <lineage>
        <taxon>Bacteria</taxon>
        <taxon>Thermotogati</taxon>
        <taxon>Deinococcota</taxon>
        <taxon>Deinococci</taxon>
        <taxon>Thermales</taxon>
        <taxon>Thermaceae</taxon>
        <taxon>Calidithermus</taxon>
    </lineage>
</organism>
<sequence>MIRLIGVDLDWTFVHPSQGVPPSAWQAVEEARAAEVRLAVVTGRPFGGYGLEYALRMEPQGYHAFSNGSLIAQGATLVHSVAMPPSTYRRMVLHSREQDLPFYVSGASGRLYSENPPRELHRFAERMGVSYRHIDLLELAEPCVGGVFVLDGRLWSGLRESITAVEGLDWLEYLVGEGEVVAVADPKGISKASALRWMAERYGLAMEEVAMIGDSLNDLEAIKQVGLGIAMGNAEEPVREAASAVVSDLEEGGFAQAVRLCLARR</sequence>
<gene>
    <name evidence="1" type="primary">yidA</name>
    <name evidence="1" type="ORF">Mrose_00793</name>
</gene>
<reference evidence="1 2" key="1">
    <citation type="submission" date="2018-08" db="EMBL/GenBank/DDBJ databases">
        <title>Meiothermus roseus NBRC 110900 genome sequencing project.</title>
        <authorList>
            <person name="Da Costa M.S."/>
            <person name="Albuquerque L."/>
            <person name="Raposo P."/>
            <person name="Froufe H.J.C."/>
            <person name="Barroso C.S."/>
            <person name="Egas C."/>
        </authorList>
    </citation>
    <scope>NUCLEOTIDE SEQUENCE [LARGE SCALE GENOMIC DNA]</scope>
    <source>
        <strain evidence="1 2">NBRC 110900</strain>
    </source>
</reference>
<protein>
    <submittedName>
        <fullName evidence="1">Sugar phosphatase YidA</fullName>
        <ecNumber evidence="1">3.1.3.23</ecNumber>
    </submittedName>
</protein>
<evidence type="ECO:0000313" key="1">
    <source>
        <dbReference type="EMBL" id="RIH88561.1"/>
    </source>
</evidence>
<dbReference type="InterPro" id="IPR023214">
    <property type="entry name" value="HAD_sf"/>
</dbReference>
<accession>A0A399F1U6</accession>
<dbReference type="Gene3D" id="3.30.1240.10">
    <property type="match status" value="1"/>
</dbReference>
<dbReference type="EC" id="3.1.3.23" evidence="1"/>
<dbReference type="SUPFAM" id="SSF56784">
    <property type="entry name" value="HAD-like"/>
    <property type="match status" value="1"/>
</dbReference>
<comment type="caution">
    <text evidence="1">The sequence shown here is derived from an EMBL/GenBank/DDBJ whole genome shotgun (WGS) entry which is preliminary data.</text>
</comment>
<dbReference type="PANTHER" id="PTHR10000">
    <property type="entry name" value="PHOSPHOSERINE PHOSPHATASE"/>
    <property type="match status" value="1"/>
</dbReference>
<dbReference type="Proteomes" id="UP000265341">
    <property type="component" value="Unassembled WGS sequence"/>
</dbReference>
<dbReference type="GO" id="GO:0000287">
    <property type="term" value="F:magnesium ion binding"/>
    <property type="evidence" value="ECO:0007669"/>
    <property type="project" value="TreeGrafter"/>
</dbReference>
<dbReference type="AlphaFoldDB" id="A0A399F1U6"/>
<dbReference type="RefSeq" id="WP_119276130.1">
    <property type="nucleotide sequence ID" value="NZ_QWLA01000009.1"/>
</dbReference>
<evidence type="ECO:0000313" key="2">
    <source>
        <dbReference type="Proteomes" id="UP000265341"/>
    </source>
</evidence>
<dbReference type="Pfam" id="PF08282">
    <property type="entry name" value="Hydrolase_3"/>
    <property type="match status" value="1"/>
</dbReference>
<name>A0A399F1U6_9DEIN</name>
<dbReference type="GO" id="GO:0005829">
    <property type="term" value="C:cytosol"/>
    <property type="evidence" value="ECO:0007669"/>
    <property type="project" value="TreeGrafter"/>
</dbReference>
<dbReference type="PANTHER" id="PTHR10000:SF8">
    <property type="entry name" value="HAD SUPERFAMILY HYDROLASE-LIKE, TYPE 3"/>
    <property type="match status" value="1"/>
</dbReference>
<dbReference type="GO" id="GO:0050308">
    <property type="term" value="F:sugar-phosphatase activity"/>
    <property type="evidence" value="ECO:0007669"/>
    <property type="project" value="UniProtKB-EC"/>
</dbReference>
<keyword evidence="2" id="KW-1185">Reference proteome</keyword>
<dbReference type="EMBL" id="QWLA01000009">
    <property type="protein sequence ID" value="RIH88561.1"/>
    <property type="molecule type" value="Genomic_DNA"/>
</dbReference>
<keyword evidence="1" id="KW-0378">Hydrolase</keyword>